<evidence type="ECO:0000313" key="5">
    <source>
        <dbReference type="EMBL" id="KAH9329555.1"/>
    </source>
</evidence>
<sequence length="619" mass="70120">MGMASALTRNGRHILRNNYRAFSLTFQNPNIPEILAPKVPYRRWDYLVNPFSSTSRAREGEEFSEWKKYVGYAVLLAGCGAATYYTFPYPDAGAVQEEAQHNVSVISNWSGTHEVEVESQNYVQPESLEELERIVNEANKKRKKLRPVGSGLSPNGIGLNEQGMVNLALMDKVLHVDLHNNTVRVQAGLTVSNLVDYLRPYGLTMQNFASIREQQIGGITQVGAHGTGARLPPVDEQVVDIKLVTPGKGTIDLSAEKDPELFYLARCGLGGLGIVAEITLQCVPSHQLVEHTFVSNIKEVRKKHKKWLADNKHLRYMWIPYTDTIVVVQCNPLPEGEDPPKFSAIYGNDEALQHLHNLYKEHERKHKLEETSIVKNSEDKPSGQVPSSADVDVNELSFTELRDKLLSLNPLDKNHVMKVNLAEAEYWKKSEGYRVGWSDEILGFDCGGQQWVSEVCFPVGTLTKPNLKDIDYVEEAIKLIKNEKIPAPAPIEQRWTACSRSSMSLASCSVPDALYSWVGIIMYMPTPDSDQRKTITNEFFKYRLATQKQLWDKYSAYEHWAKIEIPDNEEELTWVRERIKKNFPVDSYNKARTELDPNHILSNAFLETLFPLPSNESEV</sequence>
<dbReference type="AlphaFoldDB" id="A0AA38LP36"/>
<proteinExistence type="predicted"/>
<dbReference type="GO" id="GO:0003885">
    <property type="term" value="F:D-arabinono-1,4-lactone oxidase activity"/>
    <property type="evidence" value="ECO:0007669"/>
    <property type="project" value="InterPro"/>
</dbReference>
<dbReference type="Proteomes" id="UP000824469">
    <property type="component" value="Unassembled WGS sequence"/>
</dbReference>
<dbReference type="GO" id="GO:0071949">
    <property type="term" value="F:FAD binding"/>
    <property type="evidence" value="ECO:0007669"/>
    <property type="project" value="InterPro"/>
</dbReference>
<keyword evidence="3" id="KW-0560">Oxidoreductase</keyword>
<dbReference type="PROSITE" id="PS51387">
    <property type="entry name" value="FAD_PCMH"/>
    <property type="match status" value="1"/>
</dbReference>
<dbReference type="InterPro" id="IPR010031">
    <property type="entry name" value="FAD_lactone_oxidase-like"/>
</dbReference>
<comment type="pathway">
    <text evidence="2">Cofactor biosynthesis; L-ascorbate biosynthesis.</text>
</comment>
<dbReference type="Gene3D" id="3.30.43.10">
    <property type="entry name" value="Uridine Diphospho-n-acetylenolpyruvylglucosamine Reductase, domain 2"/>
    <property type="match status" value="1"/>
</dbReference>
<comment type="cofactor">
    <cofactor evidence="1">
        <name>FAD</name>
        <dbReference type="ChEBI" id="CHEBI:57692"/>
    </cofactor>
</comment>
<accession>A0AA38LP36</accession>
<dbReference type="Gene3D" id="3.30.465.10">
    <property type="match status" value="1"/>
</dbReference>
<dbReference type="GO" id="GO:0016020">
    <property type="term" value="C:membrane"/>
    <property type="evidence" value="ECO:0007669"/>
    <property type="project" value="InterPro"/>
</dbReference>
<dbReference type="InterPro" id="IPR010029">
    <property type="entry name" value="GL_DH"/>
</dbReference>
<dbReference type="PANTHER" id="PTHR43762">
    <property type="entry name" value="L-GULONOLACTONE OXIDASE"/>
    <property type="match status" value="1"/>
</dbReference>
<protein>
    <recommendedName>
        <fullName evidence="4">FAD-binding PCMH-type domain-containing protein</fullName>
    </recommendedName>
</protein>
<dbReference type="EMBL" id="JAHRHJ020000001">
    <property type="protein sequence ID" value="KAH9329555.1"/>
    <property type="molecule type" value="Genomic_DNA"/>
</dbReference>
<dbReference type="InterPro" id="IPR016167">
    <property type="entry name" value="FAD-bd_PCMH_sub1"/>
</dbReference>
<dbReference type="NCBIfam" id="TIGR01676">
    <property type="entry name" value="GLDHase"/>
    <property type="match status" value="1"/>
</dbReference>
<evidence type="ECO:0000313" key="6">
    <source>
        <dbReference type="Proteomes" id="UP000824469"/>
    </source>
</evidence>
<dbReference type="PANTHER" id="PTHR43762:SF1">
    <property type="entry name" value="D-ARABINONO-1,4-LACTONE OXIDASE"/>
    <property type="match status" value="1"/>
</dbReference>
<dbReference type="InterPro" id="IPR036318">
    <property type="entry name" value="FAD-bd_PCMH-like_sf"/>
</dbReference>
<dbReference type="InterPro" id="IPR016166">
    <property type="entry name" value="FAD-bd_PCMH"/>
</dbReference>
<dbReference type="GO" id="GO:0016633">
    <property type="term" value="F:galactonolactone dehydrogenase activity"/>
    <property type="evidence" value="ECO:0007669"/>
    <property type="project" value="InterPro"/>
</dbReference>
<dbReference type="PIRSF" id="PIRSF000136">
    <property type="entry name" value="LGO_GLO"/>
    <property type="match status" value="1"/>
</dbReference>
<reference evidence="5 6" key="1">
    <citation type="journal article" date="2021" name="Nat. Plants">
        <title>The Taxus genome provides insights into paclitaxel biosynthesis.</title>
        <authorList>
            <person name="Xiong X."/>
            <person name="Gou J."/>
            <person name="Liao Q."/>
            <person name="Li Y."/>
            <person name="Zhou Q."/>
            <person name="Bi G."/>
            <person name="Li C."/>
            <person name="Du R."/>
            <person name="Wang X."/>
            <person name="Sun T."/>
            <person name="Guo L."/>
            <person name="Liang H."/>
            <person name="Lu P."/>
            <person name="Wu Y."/>
            <person name="Zhang Z."/>
            <person name="Ro D.K."/>
            <person name="Shang Y."/>
            <person name="Huang S."/>
            <person name="Yan J."/>
        </authorList>
    </citation>
    <scope>NUCLEOTIDE SEQUENCE [LARGE SCALE GENOMIC DNA]</scope>
    <source>
        <strain evidence="5">Ta-2019</strain>
    </source>
</reference>
<dbReference type="OMA" id="KQWANEW"/>
<evidence type="ECO:0000256" key="2">
    <source>
        <dbReference type="ARBA" id="ARBA00005147"/>
    </source>
</evidence>
<dbReference type="InterPro" id="IPR006094">
    <property type="entry name" value="Oxid_FAD_bind_N"/>
</dbReference>
<keyword evidence="6" id="KW-1185">Reference proteome</keyword>
<dbReference type="InterPro" id="IPR016169">
    <property type="entry name" value="FAD-bd_PCMH_sub2"/>
</dbReference>
<feature type="domain" description="FAD-binding PCMH-type" evidence="4">
    <location>
        <begin position="115"/>
        <end position="285"/>
    </location>
</feature>
<dbReference type="SUPFAM" id="SSF56176">
    <property type="entry name" value="FAD-binding/transporter-associated domain-like"/>
    <property type="match status" value="1"/>
</dbReference>
<organism evidence="5 6">
    <name type="scientific">Taxus chinensis</name>
    <name type="common">Chinese yew</name>
    <name type="synonym">Taxus wallichiana var. chinensis</name>
    <dbReference type="NCBI Taxonomy" id="29808"/>
    <lineage>
        <taxon>Eukaryota</taxon>
        <taxon>Viridiplantae</taxon>
        <taxon>Streptophyta</taxon>
        <taxon>Embryophyta</taxon>
        <taxon>Tracheophyta</taxon>
        <taxon>Spermatophyta</taxon>
        <taxon>Pinopsida</taxon>
        <taxon>Pinidae</taxon>
        <taxon>Conifers II</taxon>
        <taxon>Cupressales</taxon>
        <taxon>Taxaceae</taxon>
        <taxon>Taxus</taxon>
    </lineage>
</organism>
<dbReference type="Pfam" id="PF04030">
    <property type="entry name" value="ALO"/>
    <property type="match status" value="2"/>
</dbReference>
<evidence type="ECO:0000256" key="3">
    <source>
        <dbReference type="ARBA" id="ARBA00023002"/>
    </source>
</evidence>
<dbReference type="InterPro" id="IPR007173">
    <property type="entry name" value="ALO_C"/>
</dbReference>
<dbReference type="Pfam" id="PF01565">
    <property type="entry name" value="FAD_binding_4"/>
    <property type="match status" value="1"/>
</dbReference>
<evidence type="ECO:0000256" key="1">
    <source>
        <dbReference type="ARBA" id="ARBA00001974"/>
    </source>
</evidence>
<evidence type="ECO:0000259" key="4">
    <source>
        <dbReference type="PROSITE" id="PS51387"/>
    </source>
</evidence>
<name>A0AA38LP36_TAXCH</name>
<gene>
    <name evidence="5" type="ORF">KI387_001663</name>
</gene>
<comment type="caution">
    <text evidence="5">The sequence shown here is derived from an EMBL/GenBank/DDBJ whole genome shotgun (WGS) entry which is preliminary data.</text>
</comment>